<dbReference type="InterPro" id="IPR013783">
    <property type="entry name" value="Ig-like_fold"/>
</dbReference>
<dbReference type="InterPro" id="IPR009091">
    <property type="entry name" value="RCC1/BLIP-II"/>
</dbReference>
<dbReference type="Pfam" id="PF01833">
    <property type="entry name" value="TIG"/>
    <property type="match status" value="1"/>
</dbReference>
<dbReference type="EMBL" id="FOAP01000012">
    <property type="protein sequence ID" value="SEM15093.1"/>
    <property type="molecule type" value="Genomic_DNA"/>
</dbReference>
<dbReference type="Gene3D" id="2.130.10.30">
    <property type="entry name" value="Regulator of chromosome condensation 1/beta-lactamase-inhibitor protein II"/>
    <property type="match status" value="2"/>
</dbReference>
<evidence type="ECO:0000256" key="1">
    <source>
        <dbReference type="ARBA" id="ARBA00022729"/>
    </source>
</evidence>
<gene>
    <name evidence="4" type="ORF">SAMN05444354_112100</name>
</gene>
<evidence type="ECO:0000256" key="2">
    <source>
        <dbReference type="SAM" id="MobiDB-lite"/>
    </source>
</evidence>
<dbReference type="PROSITE" id="PS50012">
    <property type="entry name" value="RCC1_3"/>
    <property type="match status" value="1"/>
</dbReference>
<dbReference type="SUPFAM" id="SSF50985">
    <property type="entry name" value="RCC1/BLIP-II"/>
    <property type="match status" value="1"/>
</dbReference>
<keyword evidence="1" id="KW-0732">Signal</keyword>
<dbReference type="InterPro" id="IPR051417">
    <property type="entry name" value="SDr/BOS_complex"/>
</dbReference>
<dbReference type="SUPFAM" id="SSF49452">
    <property type="entry name" value="Starch-binding domain-like"/>
    <property type="match status" value="8"/>
</dbReference>
<dbReference type="InterPro" id="IPR014756">
    <property type="entry name" value="Ig_E-set"/>
</dbReference>
<dbReference type="Gene3D" id="2.60.40.10">
    <property type="entry name" value="Immunoglobulins"/>
    <property type="match status" value="1"/>
</dbReference>
<proteinExistence type="predicted"/>
<dbReference type="AlphaFoldDB" id="A0A1H7W0T4"/>
<dbReference type="Gene3D" id="2.60.40.1120">
    <property type="entry name" value="Carboxypeptidase-like, regulatory domain"/>
    <property type="match status" value="8"/>
</dbReference>
<dbReference type="RefSeq" id="WP_075008554.1">
    <property type="nucleotide sequence ID" value="NZ_FOAP01000012.1"/>
</dbReference>
<feature type="region of interest" description="Disordered" evidence="2">
    <location>
        <begin position="7"/>
        <end position="31"/>
    </location>
</feature>
<sequence length="1046" mass="108035">MVLALAACSPASQPSPSPDGGQPPADAGPRAGRITGQALLQEAASHEGIILTLPDAHLSTHTDAEGHFSFEEVPPGVHLVVAIHARYGQAQQTVELQAGQTASVAFSLLRERGQVKGTFQLDDAATAEGITVTLAGTDFQALTDAQGHFSFSGVPTGTYTLEGRKDLYASAQQPVEVRKDETASSSLTLLRERGNVAGTLQLEGEGGPGGIAVALAETGASAATDAQGLFSFEGLPTGPYTLVIQKDLHTSVRHAVEVRAGQTTDVSLTLARARGQVAGTLRLEGISQHGGITVVLKEAGVSTETDAQGHFSFSGVPTGTYTLEGRKDLYTSAQHTVAVQADEAASVSLTLLRERGSVAGTVQLEGVSQHGGTLVTLKEAQVSIQTDAQGRFFLGRIPTGTYTLELQKSLYASVQQTVEVRLGATTDVSFTLARERGGVAGALQLEDASSPEGIAVTLASTAFSTLTGAQGQFSFEGVPTGTYTLVAQKDRFVSVRHSVTVRANAQSSVTLTLALSRGSVAGVLHPDDDASAQGITLTLTELAESAEADAQGRFTFDGLLPGTYTLRVQRDGYLPLQQSVVVLGEQTTSVSLTLARQRGTVAGTVQLTGESVHDGISVTLSGLSRSAVTDAQGHFVLEGVPTGTYTLTARKDHYTRAGQGLEVQWEQTATATLALERLGAPVLTAPALAVQGGHVALTGSGFGAQRGGSQVSLGGQSSLEYISWSDERVVVRVPHAFVPGTYTVTLTPGVSWRPSVSASIRVLPQQTLSTADDWGVGIRPGNTVTTWGGSYYKIPQIPAGLTGVVSVSAEYFAASALKDDGTVVQWGLIGDDSDSVPIPEGLQGVVAISSGLTCTLALKQDGTVTGWGNNYYKQLNIPPGLSGVVAIAAGWMHSLALKADGTVVTWGSGSSQVMTLPPGLSGVVAIATSSDSSLAIKADGTAVIWGYIPGAYGPWELTGLGDVVQAAGGSGHYTLLRANGSLLGWGTNDKGQAAPPASLTDAASVADRSSAFSLALRQNGQIAMWGQLPHSSERPPAGLVLRVPAR</sequence>
<dbReference type="InterPro" id="IPR000408">
    <property type="entry name" value="Reg_chr_condens"/>
</dbReference>
<dbReference type="InterPro" id="IPR013784">
    <property type="entry name" value="Carb-bd-like_fold"/>
</dbReference>
<protein>
    <submittedName>
        <fullName evidence="4">Regulator of chromosome condensation (RCC1) repeat-containing protein</fullName>
    </submittedName>
</protein>
<evidence type="ECO:0000313" key="5">
    <source>
        <dbReference type="Proteomes" id="UP000182719"/>
    </source>
</evidence>
<dbReference type="SUPFAM" id="SSF81296">
    <property type="entry name" value="E set domains"/>
    <property type="match status" value="1"/>
</dbReference>
<dbReference type="Proteomes" id="UP000182719">
    <property type="component" value="Unassembled WGS sequence"/>
</dbReference>
<organism evidence="4 5">
    <name type="scientific">Stigmatella aurantiaca</name>
    <dbReference type="NCBI Taxonomy" id="41"/>
    <lineage>
        <taxon>Bacteria</taxon>
        <taxon>Pseudomonadati</taxon>
        <taxon>Myxococcota</taxon>
        <taxon>Myxococcia</taxon>
        <taxon>Myxococcales</taxon>
        <taxon>Cystobacterineae</taxon>
        <taxon>Archangiaceae</taxon>
        <taxon>Stigmatella</taxon>
    </lineage>
</organism>
<accession>A0A1H7W0T4</accession>
<dbReference type="PANTHER" id="PTHR23303:SF14">
    <property type="entry name" value="BOS COMPLEX SUBUNIT NOMO1-RELATED"/>
    <property type="match status" value="1"/>
</dbReference>
<reference evidence="5" key="1">
    <citation type="submission" date="2016-10" db="EMBL/GenBank/DDBJ databases">
        <authorList>
            <person name="Varghese N."/>
            <person name="Submissions S."/>
        </authorList>
    </citation>
    <scope>NUCLEOTIDE SEQUENCE [LARGE SCALE GENOMIC DNA]</scope>
    <source>
        <strain evidence="5">DSM 17044</strain>
    </source>
</reference>
<keyword evidence="5" id="KW-1185">Reference proteome</keyword>
<feature type="domain" description="IPT/TIG" evidence="3">
    <location>
        <begin position="691"/>
        <end position="748"/>
    </location>
</feature>
<dbReference type="PROSITE" id="PS00626">
    <property type="entry name" value="RCC1_2"/>
    <property type="match status" value="1"/>
</dbReference>
<evidence type="ECO:0000313" key="4">
    <source>
        <dbReference type="EMBL" id="SEM15093.1"/>
    </source>
</evidence>
<dbReference type="InterPro" id="IPR002909">
    <property type="entry name" value="IPT_dom"/>
</dbReference>
<evidence type="ECO:0000259" key="3">
    <source>
        <dbReference type="Pfam" id="PF01833"/>
    </source>
</evidence>
<dbReference type="Pfam" id="PF13540">
    <property type="entry name" value="RCC1_2"/>
    <property type="match status" value="3"/>
</dbReference>
<dbReference type="Pfam" id="PF13620">
    <property type="entry name" value="CarboxypepD_reg"/>
    <property type="match status" value="7"/>
</dbReference>
<feature type="compositionally biased region" description="Low complexity" evidence="2">
    <location>
        <begin position="9"/>
        <end position="31"/>
    </location>
</feature>
<name>A0A1H7W0T4_STIAU</name>
<dbReference type="PANTHER" id="PTHR23303">
    <property type="entry name" value="CARBOXYPEPTIDASE REGULATORY REGION-CONTAINING"/>
    <property type="match status" value="1"/>
</dbReference>
<dbReference type="GO" id="GO:0030246">
    <property type="term" value="F:carbohydrate binding"/>
    <property type="evidence" value="ECO:0007669"/>
    <property type="project" value="InterPro"/>
</dbReference>